<reference evidence="4" key="1">
    <citation type="journal article" date="2017" name="Front. Cell. Infect. Microbiol.">
        <title>The Distinct Transcriptional Response of the Midgut of Amblyomma sculptum and Amblyomma aureolatum Ticks to Rickettsia rickettsii Correlates to Their Differences in Susceptibility to Infection.</title>
        <authorList>
            <person name="Martins L.A."/>
            <person name="Galletti M.F.B.M."/>
            <person name="Ribeiro J.M."/>
            <person name="Fujita A."/>
            <person name="Costa F.B."/>
            <person name="Labruna M.B."/>
            <person name="Daffre S."/>
            <person name="Fogaca A.C."/>
        </authorList>
    </citation>
    <scope>NUCLEOTIDE SEQUENCE</scope>
</reference>
<proteinExistence type="evidence at transcript level"/>
<feature type="non-terminal residue" evidence="4">
    <location>
        <position position="1"/>
    </location>
</feature>
<dbReference type="PROSITE" id="PS00022">
    <property type="entry name" value="EGF_1"/>
    <property type="match status" value="1"/>
</dbReference>
<keyword evidence="1" id="KW-1015">Disulfide bond</keyword>
<name>A0A1E1X007_9ACAR</name>
<comment type="caution">
    <text evidence="1">Lacks conserved residue(s) required for the propagation of feature annotation.</text>
</comment>
<dbReference type="InterPro" id="IPR000742">
    <property type="entry name" value="EGF"/>
</dbReference>
<organism evidence="4">
    <name type="scientific">Amblyomma aureolatum</name>
    <dbReference type="NCBI Taxonomy" id="187763"/>
    <lineage>
        <taxon>Eukaryota</taxon>
        <taxon>Metazoa</taxon>
        <taxon>Ecdysozoa</taxon>
        <taxon>Arthropoda</taxon>
        <taxon>Chelicerata</taxon>
        <taxon>Arachnida</taxon>
        <taxon>Acari</taxon>
        <taxon>Parasitiformes</taxon>
        <taxon>Ixodida</taxon>
        <taxon>Ixodoidea</taxon>
        <taxon>Ixodidae</taxon>
        <taxon>Amblyomminae</taxon>
        <taxon>Amblyomma</taxon>
    </lineage>
</organism>
<keyword evidence="4" id="KW-0675">Receptor</keyword>
<keyword evidence="2" id="KW-0472">Membrane</keyword>
<accession>A0A1E1X007</accession>
<sequence>LKDSVSEITEENLCDSSLREIVRILGNQHTCVKREGGEYALKCSESHMTATSYNQGALHIDLCIERKCEDYCKGPERMCLEGKCVCHLNYFQTPKGTCAPLCSKNLCKNRGVCETSEKMSYYCRCQPSFTGPNCEIQVQEYVAAQRNVTIVGVLLGVLIVACLAISAAVIRRMKNKNKGSEDL</sequence>
<keyword evidence="4" id="KW-0449">Lipoprotein</keyword>
<dbReference type="CDD" id="cd00054">
    <property type="entry name" value="EGF_CA"/>
    <property type="match status" value="1"/>
</dbReference>
<dbReference type="Gene3D" id="2.10.25.10">
    <property type="entry name" value="Laminin"/>
    <property type="match status" value="1"/>
</dbReference>
<evidence type="ECO:0000313" key="4">
    <source>
        <dbReference type="EMBL" id="JAT92577.1"/>
    </source>
</evidence>
<evidence type="ECO:0000256" key="1">
    <source>
        <dbReference type="PROSITE-ProRule" id="PRU00076"/>
    </source>
</evidence>
<dbReference type="AlphaFoldDB" id="A0A1E1X007"/>
<evidence type="ECO:0000259" key="3">
    <source>
        <dbReference type="PROSITE" id="PS50026"/>
    </source>
</evidence>
<keyword evidence="2" id="KW-1133">Transmembrane helix</keyword>
<protein>
    <submittedName>
        <fullName evidence="4">Putative prolow-density lipoprotein receptor-related protein 1</fullName>
    </submittedName>
</protein>
<dbReference type="SMART" id="SM00181">
    <property type="entry name" value="EGF"/>
    <property type="match status" value="1"/>
</dbReference>
<evidence type="ECO:0000256" key="2">
    <source>
        <dbReference type="SAM" id="Phobius"/>
    </source>
</evidence>
<feature type="disulfide bond" evidence="1">
    <location>
        <begin position="125"/>
        <end position="134"/>
    </location>
</feature>
<keyword evidence="2" id="KW-0812">Transmembrane</keyword>
<feature type="transmembrane region" description="Helical" evidence="2">
    <location>
        <begin position="148"/>
        <end position="170"/>
    </location>
</feature>
<dbReference type="EMBL" id="GFAC01006611">
    <property type="protein sequence ID" value="JAT92577.1"/>
    <property type="molecule type" value="mRNA"/>
</dbReference>
<dbReference type="SUPFAM" id="SSF57196">
    <property type="entry name" value="EGF/Laminin"/>
    <property type="match status" value="1"/>
</dbReference>
<keyword evidence="1" id="KW-0245">EGF-like domain</keyword>
<dbReference type="PROSITE" id="PS50026">
    <property type="entry name" value="EGF_3"/>
    <property type="match status" value="1"/>
</dbReference>
<feature type="domain" description="EGF-like" evidence="3">
    <location>
        <begin position="99"/>
        <end position="135"/>
    </location>
</feature>